<sequence>MNQDMFKNVEKKTGVDMQSISKVANSFNGKNVQDENTARQLVRQVGKLAGKKVPKETEDMIVKMLSNGKGINESSIKKMIK</sequence>
<name>A0A6A8D6L5_9BACI</name>
<evidence type="ECO:0000313" key="2">
    <source>
        <dbReference type="Proteomes" id="UP000799092"/>
    </source>
</evidence>
<dbReference type="Pfam" id="PF14069">
    <property type="entry name" value="SpoVIF"/>
    <property type="match status" value="1"/>
</dbReference>
<keyword evidence="2" id="KW-1185">Reference proteome</keyword>
<dbReference type="Proteomes" id="UP000799092">
    <property type="component" value="Unassembled WGS sequence"/>
</dbReference>
<proteinExistence type="predicted"/>
<reference evidence="1" key="1">
    <citation type="submission" date="2019-11" db="EMBL/GenBank/DDBJ databases">
        <authorList>
            <person name="Li J."/>
        </authorList>
    </citation>
    <scope>NUCLEOTIDE SEQUENCE</scope>
    <source>
        <strain evidence="1">B6B</strain>
    </source>
</reference>
<dbReference type="EMBL" id="WJNG01000002">
    <property type="protein sequence ID" value="MRH41405.1"/>
    <property type="molecule type" value="Genomic_DNA"/>
</dbReference>
<gene>
    <name evidence="1" type="ORF">GH741_01800</name>
</gene>
<dbReference type="OrthoDB" id="2474248at2"/>
<protein>
    <submittedName>
        <fullName evidence="1">Stage VI sporulation protein F</fullName>
    </submittedName>
</protein>
<dbReference type="RefSeq" id="WP_153735069.1">
    <property type="nucleotide sequence ID" value="NZ_WJNG01000002.1"/>
</dbReference>
<comment type="caution">
    <text evidence="1">The sequence shown here is derived from an EMBL/GenBank/DDBJ whole genome shotgun (WGS) entry which is preliminary data.</text>
</comment>
<evidence type="ECO:0000313" key="1">
    <source>
        <dbReference type="EMBL" id="MRH41405.1"/>
    </source>
</evidence>
<dbReference type="InterPro" id="IPR025942">
    <property type="entry name" value="SpoVIF"/>
</dbReference>
<accession>A0A6A8D6L5</accession>
<dbReference type="SUPFAM" id="SSF56837">
    <property type="entry name" value="Colicin"/>
    <property type="match status" value="1"/>
</dbReference>
<dbReference type="AlphaFoldDB" id="A0A6A8D6L5"/>
<organism evidence="1 2">
    <name type="scientific">Aquibacillus halophilus</name>
    <dbReference type="NCBI Taxonomy" id="930132"/>
    <lineage>
        <taxon>Bacteria</taxon>
        <taxon>Bacillati</taxon>
        <taxon>Bacillota</taxon>
        <taxon>Bacilli</taxon>
        <taxon>Bacillales</taxon>
        <taxon>Bacillaceae</taxon>
        <taxon>Aquibacillus</taxon>
    </lineage>
</organism>